<dbReference type="PIRSF" id="PIRSF006661">
    <property type="entry name" value="PP-lp_UCP006661"/>
    <property type="match status" value="1"/>
</dbReference>
<dbReference type="SUPFAM" id="SSF52402">
    <property type="entry name" value="Adenine nucleotide alpha hydrolases-like"/>
    <property type="match status" value="1"/>
</dbReference>
<dbReference type="InterPro" id="IPR022310">
    <property type="entry name" value="NAD/GMP_synthase"/>
</dbReference>
<dbReference type="PANTHER" id="PTHR43169">
    <property type="entry name" value="EXSB FAMILY PROTEIN"/>
    <property type="match status" value="1"/>
</dbReference>
<dbReference type="InterPro" id="IPR052188">
    <property type="entry name" value="Ni-pincer_cofactor_biosynth"/>
</dbReference>
<name>A0ABN6EU62_9BACT</name>
<accession>A0ABN6EU62</accession>
<dbReference type="Pfam" id="PF02540">
    <property type="entry name" value="NAD_synthase"/>
    <property type="match status" value="1"/>
</dbReference>
<dbReference type="Proteomes" id="UP001053296">
    <property type="component" value="Chromosome"/>
</dbReference>
<dbReference type="InterPro" id="IPR014729">
    <property type="entry name" value="Rossmann-like_a/b/a_fold"/>
</dbReference>
<organism evidence="2 3">
    <name type="scientific">Pseudodesulfovibrio sediminis</name>
    <dbReference type="NCBI Taxonomy" id="2810563"/>
    <lineage>
        <taxon>Bacteria</taxon>
        <taxon>Pseudomonadati</taxon>
        <taxon>Thermodesulfobacteriota</taxon>
        <taxon>Desulfovibrionia</taxon>
        <taxon>Desulfovibrionales</taxon>
        <taxon>Desulfovibrionaceae</taxon>
    </lineage>
</organism>
<protein>
    <submittedName>
        <fullName evidence="2">7-cyano-7-deazaguanine synthase</fullName>
    </submittedName>
</protein>
<reference evidence="2" key="1">
    <citation type="journal article" date="2022" name="Arch. Microbiol.">
        <title>Pseudodesulfovibrio sediminis sp. nov., a mesophilic and neutrophilic sulfate-reducing bacterium isolated from sediment of a brackish lake.</title>
        <authorList>
            <person name="Takahashi A."/>
            <person name="Kojima H."/>
            <person name="Watanabe M."/>
            <person name="Fukui M."/>
        </authorList>
    </citation>
    <scope>NUCLEOTIDE SEQUENCE</scope>
    <source>
        <strain evidence="2">SF6</strain>
    </source>
</reference>
<evidence type="ECO:0000313" key="3">
    <source>
        <dbReference type="Proteomes" id="UP001053296"/>
    </source>
</evidence>
<keyword evidence="3" id="KW-1185">Reference proteome</keyword>
<gene>
    <name evidence="2" type="ORF">PSDVSF_22550</name>
</gene>
<proteinExistence type="predicted"/>
<dbReference type="PANTHER" id="PTHR43169:SF2">
    <property type="entry name" value="NAD_GMP SYNTHASE DOMAIN-CONTAINING PROTEIN"/>
    <property type="match status" value="1"/>
</dbReference>
<dbReference type="EMBL" id="AP024485">
    <property type="protein sequence ID" value="BCS89013.1"/>
    <property type="molecule type" value="Genomic_DNA"/>
</dbReference>
<evidence type="ECO:0000313" key="2">
    <source>
        <dbReference type="EMBL" id="BCS89013.1"/>
    </source>
</evidence>
<feature type="domain" description="NAD/GMP synthase" evidence="1">
    <location>
        <begin position="1"/>
        <end position="57"/>
    </location>
</feature>
<dbReference type="Gene3D" id="3.40.50.620">
    <property type="entry name" value="HUPs"/>
    <property type="match status" value="1"/>
</dbReference>
<dbReference type="InterPro" id="IPR005232">
    <property type="entry name" value="LarE"/>
</dbReference>
<evidence type="ECO:0000259" key="1">
    <source>
        <dbReference type="Pfam" id="PF02540"/>
    </source>
</evidence>
<sequence>MSGGVDSGLVAYAVRKALGDTCIAVTVRSALTPERDLQRAVAVAEHIGIRHGVLPVDVLQDRAVCANEADRCYHCKRTLFSVMRGGFDSKALLIDGTNADDDPKRPGLRAVKEFSVFSPLLAVGLTKVEVRRLACDAGLPNWNTPSESCLATRLPLGMELTETGLNRVEVMETFFHERGVDTLRASHDNLMASVEFMPQYAEIMIKNRDKFVALIKRIGLRSCEFKEWSP</sequence>